<feature type="compositionally biased region" description="Basic and acidic residues" evidence="1">
    <location>
        <begin position="242"/>
        <end position="256"/>
    </location>
</feature>
<keyword evidence="2" id="KW-0472">Membrane</keyword>
<dbReference type="AlphaFoldDB" id="A0A9P6KVW2"/>
<dbReference type="OrthoDB" id="1193027at2759"/>
<organism evidence="3 4">
    <name type="scientific">Paraphaeosphaeria minitans</name>
    <dbReference type="NCBI Taxonomy" id="565426"/>
    <lineage>
        <taxon>Eukaryota</taxon>
        <taxon>Fungi</taxon>
        <taxon>Dikarya</taxon>
        <taxon>Ascomycota</taxon>
        <taxon>Pezizomycotina</taxon>
        <taxon>Dothideomycetes</taxon>
        <taxon>Pleosporomycetidae</taxon>
        <taxon>Pleosporales</taxon>
        <taxon>Massarineae</taxon>
        <taxon>Didymosphaeriaceae</taxon>
        <taxon>Paraphaeosphaeria</taxon>
    </lineage>
</organism>
<feature type="region of interest" description="Disordered" evidence="1">
    <location>
        <begin position="1"/>
        <end position="75"/>
    </location>
</feature>
<feature type="transmembrane region" description="Helical" evidence="2">
    <location>
        <begin position="302"/>
        <end position="324"/>
    </location>
</feature>
<evidence type="ECO:0008006" key="5">
    <source>
        <dbReference type="Google" id="ProtNLM"/>
    </source>
</evidence>
<feature type="compositionally biased region" description="Polar residues" evidence="1">
    <location>
        <begin position="148"/>
        <end position="157"/>
    </location>
</feature>
<feature type="region of interest" description="Disordered" evidence="1">
    <location>
        <begin position="114"/>
        <end position="264"/>
    </location>
</feature>
<feature type="compositionally biased region" description="Basic and acidic residues" evidence="1">
    <location>
        <begin position="46"/>
        <end position="58"/>
    </location>
</feature>
<protein>
    <recommendedName>
        <fullName evidence="5">Transglycosylase SLT domain-containing protein</fullName>
    </recommendedName>
</protein>
<keyword evidence="4" id="KW-1185">Reference proteome</keyword>
<gene>
    <name evidence="3" type="ORF">PMIN01_00381</name>
</gene>
<dbReference type="SUPFAM" id="SSF53955">
    <property type="entry name" value="Lysozyme-like"/>
    <property type="match status" value="1"/>
</dbReference>
<feature type="compositionally biased region" description="Basic residues" evidence="1">
    <location>
        <begin position="12"/>
        <end position="22"/>
    </location>
</feature>
<dbReference type="InterPro" id="IPR023346">
    <property type="entry name" value="Lysozyme-like_dom_sf"/>
</dbReference>
<sequence>MDGQSQNYSQHYLRRSPLHHSARISSSRNSIRPTIPEPVASTAPQDARERRRSERRDTSQSTKRYIPHNGATCGNNLCDSPDISEDEELCPGPDGLELCYRCYKRFKIARRRAREAQGDMTDAWRRPKRPRPISQTTPRPTPAESPQRPVNTVLNTPDTEHSDLDFPLPVVRTESRRKVNTYGDEQPTYKARGKGPRKQPSPRIAQISDPEKSPGLHGASTSSLKEHDQHTSSSPRKHRLGRGRDERRHSRNEHAIDSSTYEENDFFKHGRAEENGYHDRRDEHNNRRCGCCSMWSRRRKCVVFGLITLSVIILIIIIAVAATLSRKRGFNYVPSIAQVNNTEAFSSGGATNKSVNNTNDGIGAGTDTYTYYHGDASNFPNQTHWVTFSDMWTANLDTFKYSCGWLKRGDDNTPEMIKDIYDAIQDRANASLVDHRIILATIIQETNGCPLVPHTTSSGGTRNPGLMQSHDGHAYDAKHSRLSILQMVQDGTQGTTKGWGLVDNLNTYGNPYKAMRGYNSGYIPDSGDLSEKAGATACYTSDIANRLTGWVRAKTECPDDVH</sequence>
<accession>A0A9P6KVW2</accession>
<feature type="compositionally biased region" description="Basic and acidic residues" evidence="1">
    <location>
        <begin position="114"/>
        <end position="125"/>
    </location>
</feature>
<feature type="compositionally biased region" description="Low complexity" evidence="1">
    <location>
        <begin position="23"/>
        <end position="34"/>
    </location>
</feature>
<reference evidence="3" key="1">
    <citation type="journal article" date="2020" name="Mol. Plant Microbe Interact.">
        <title>Genome Sequence of the Biocontrol Agent Coniothyrium minitans strain Conio (IMI 134523).</title>
        <authorList>
            <person name="Patel D."/>
            <person name="Shittu T.A."/>
            <person name="Baroncelli R."/>
            <person name="Muthumeenakshi S."/>
            <person name="Osborne T.H."/>
            <person name="Janganan T.K."/>
            <person name="Sreenivasaprasad S."/>
        </authorList>
    </citation>
    <scope>NUCLEOTIDE SEQUENCE</scope>
    <source>
        <strain evidence="3">Conio</strain>
    </source>
</reference>
<evidence type="ECO:0000256" key="2">
    <source>
        <dbReference type="SAM" id="Phobius"/>
    </source>
</evidence>
<keyword evidence="2" id="KW-0812">Transmembrane</keyword>
<keyword evidence="2" id="KW-1133">Transmembrane helix</keyword>
<evidence type="ECO:0000313" key="4">
    <source>
        <dbReference type="Proteomes" id="UP000756921"/>
    </source>
</evidence>
<dbReference type="EMBL" id="WJXW01000001">
    <property type="protein sequence ID" value="KAF9740842.1"/>
    <property type="molecule type" value="Genomic_DNA"/>
</dbReference>
<feature type="compositionally biased region" description="Polar residues" evidence="1">
    <location>
        <begin position="1"/>
        <end position="10"/>
    </location>
</feature>
<dbReference type="Proteomes" id="UP000756921">
    <property type="component" value="Unassembled WGS sequence"/>
</dbReference>
<proteinExistence type="predicted"/>
<evidence type="ECO:0000313" key="3">
    <source>
        <dbReference type="EMBL" id="KAF9740842.1"/>
    </source>
</evidence>
<comment type="caution">
    <text evidence="3">The sequence shown here is derived from an EMBL/GenBank/DDBJ whole genome shotgun (WGS) entry which is preliminary data.</text>
</comment>
<evidence type="ECO:0000256" key="1">
    <source>
        <dbReference type="SAM" id="MobiDB-lite"/>
    </source>
</evidence>
<name>A0A9P6KVW2_9PLEO</name>